<dbReference type="PANTHER" id="PTHR45884">
    <property type="entry name" value="N-ACETYLTRANSFERASE ECO"/>
    <property type="match status" value="1"/>
</dbReference>
<keyword evidence="3" id="KW-0808">Transferase</keyword>
<accession>A0AAN9B847</accession>
<keyword evidence="9" id="KW-0012">Acyltransferase</keyword>
<evidence type="ECO:0008006" key="15">
    <source>
        <dbReference type="Google" id="ProtNLM"/>
    </source>
</evidence>
<protein>
    <recommendedName>
        <fullName evidence="15">N-acetyltransferase ESCO2</fullName>
    </recommendedName>
</protein>
<feature type="compositionally biased region" description="Polar residues" evidence="10">
    <location>
        <begin position="295"/>
        <end position="314"/>
    </location>
</feature>
<dbReference type="InterPro" id="IPR028005">
    <property type="entry name" value="AcTrfase_ESCO_Znf_dom"/>
</dbReference>
<evidence type="ECO:0000313" key="13">
    <source>
        <dbReference type="EMBL" id="KAK7100513.1"/>
    </source>
</evidence>
<dbReference type="InterPro" id="IPR028009">
    <property type="entry name" value="ESCO_Acetyltransf_dom"/>
</dbReference>
<comment type="caution">
    <text evidence="13">The sequence shown here is derived from an EMBL/GenBank/DDBJ whole genome shotgun (WGS) entry which is preliminary data.</text>
</comment>
<reference evidence="13 14" key="1">
    <citation type="submission" date="2024-02" db="EMBL/GenBank/DDBJ databases">
        <title>Chromosome-scale genome assembly of the rough periwinkle Littorina saxatilis.</title>
        <authorList>
            <person name="De Jode A."/>
            <person name="Faria R."/>
            <person name="Formenti G."/>
            <person name="Sims Y."/>
            <person name="Smith T.P."/>
            <person name="Tracey A."/>
            <person name="Wood J.M.D."/>
            <person name="Zagrodzka Z.B."/>
            <person name="Johannesson K."/>
            <person name="Butlin R.K."/>
            <person name="Leder E.H."/>
        </authorList>
    </citation>
    <scope>NUCLEOTIDE SEQUENCE [LARGE SCALE GENOMIC DNA]</scope>
    <source>
        <strain evidence="13">Snail1</strain>
        <tissue evidence="13">Muscle</tissue>
    </source>
</reference>
<evidence type="ECO:0000256" key="8">
    <source>
        <dbReference type="ARBA" id="ARBA00023306"/>
    </source>
</evidence>
<evidence type="ECO:0000313" key="14">
    <source>
        <dbReference type="Proteomes" id="UP001374579"/>
    </source>
</evidence>
<dbReference type="GO" id="GO:0005634">
    <property type="term" value="C:nucleus"/>
    <property type="evidence" value="ECO:0007669"/>
    <property type="project" value="UniProtKB-SubCell"/>
</dbReference>
<keyword evidence="8" id="KW-0131">Cell cycle</keyword>
<evidence type="ECO:0000256" key="10">
    <source>
        <dbReference type="SAM" id="MobiDB-lite"/>
    </source>
</evidence>
<feature type="compositionally biased region" description="Low complexity" evidence="10">
    <location>
        <begin position="39"/>
        <end position="48"/>
    </location>
</feature>
<evidence type="ECO:0000256" key="1">
    <source>
        <dbReference type="ARBA" id="ARBA00004123"/>
    </source>
</evidence>
<gene>
    <name evidence="13" type="ORF">V1264_023455</name>
</gene>
<keyword evidence="4" id="KW-0479">Metal-binding</keyword>
<keyword evidence="7" id="KW-0539">Nucleus</keyword>
<sequence length="642" mass="70676">MTMPRESMRAQMQNQRPARKRQLCEVSPSPPTKWRRFLSSNSPASSPSKGPLMDNDEDEAPSFRARSFYGSRNKLSVATPLPVDWDGENSASSTATISSSAVRPNTENVERTKRQTRSISPDDKKLRTRSCRVALSPIKNTLDKLKKEISGKPAPRAVARRRSKSLPPRARSNPRRKKQQASQPVKSVENVREARQNSTPDNSRKFFKYKSPGSATKSTGSVIVGRGFNLKFVKGSAGKDFGQSPGRKRSTTPGSSKTRRRKNATSTKTLKRNGSAMSAGSSQLLSSNSTPASDISLQSTSGTPGPTQDSPSAESESRMSDIDSPVPGSLSQSLFSSDSQSAASDMSEPVEDEAVAVIDREVVSVEGLTEGGDKFFSVFSKKRRSLRLTAVENSHTKKATDSPKRKFITAKGDDTQLMLDAGQDKFGATQCQLCGMVYSPADPADEATHAKFHQSALATLKFPGWKKERVVEEFLDNGGRVIAVLPEDPHFMVKKVEEVNRVMGQELGFPDHVFSFHGSIKAFLYISDDKRIEGCCIAETIGEGYRIIPNKPSKECGDSQRPWYCSAQPEPAAVGIGRLWVYGPSRQHGIATRLVDCIRQWFEYGMIMDKSQIAFSDPTPDGRKFAAKYTGNTKFLVYKYQH</sequence>
<dbReference type="Proteomes" id="UP001374579">
    <property type="component" value="Unassembled WGS sequence"/>
</dbReference>
<evidence type="ECO:0000256" key="7">
    <source>
        <dbReference type="ARBA" id="ARBA00023242"/>
    </source>
</evidence>
<evidence type="ECO:0000256" key="3">
    <source>
        <dbReference type="ARBA" id="ARBA00022679"/>
    </source>
</evidence>
<evidence type="ECO:0000259" key="11">
    <source>
        <dbReference type="Pfam" id="PF13878"/>
    </source>
</evidence>
<evidence type="ECO:0000256" key="4">
    <source>
        <dbReference type="ARBA" id="ARBA00022723"/>
    </source>
</evidence>
<dbReference type="Pfam" id="PF13878">
    <property type="entry name" value="zf-C2H2_3"/>
    <property type="match status" value="1"/>
</dbReference>
<comment type="similarity">
    <text evidence="2">Belongs to the acetyltransferase family. ECO subfamily.</text>
</comment>
<evidence type="ECO:0000256" key="9">
    <source>
        <dbReference type="ARBA" id="ARBA00023315"/>
    </source>
</evidence>
<organism evidence="13 14">
    <name type="scientific">Littorina saxatilis</name>
    <dbReference type="NCBI Taxonomy" id="31220"/>
    <lineage>
        <taxon>Eukaryota</taxon>
        <taxon>Metazoa</taxon>
        <taxon>Spiralia</taxon>
        <taxon>Lophotrochozoa</taxon>
        <taxon>Mollusca</taxon>
        <taxon>Gastropoda</taxon>
        <taxon>Caenogastropoda</taxon>
        <taxon>Littorinimorpha</taxon>
        <taxon>Littorinoidea</taxon>
        <taxon>Littorinidae</taxon>
        <taxon>Littorina</taxon>
    </lineage>
</organism>
<feature type="compositionally biased region" description="Basic and acidic residues" evidence="10">
    <location>
        <begin position="141"/>
        <end position="150"/>
    </location>
</feature>
<evidence type="ECO:0000259" key="12">
    <source>
        <dbReference type="Pfam" id="PF13880"/>
    </source>
</evidence>
<evidence type="ECO:0000256" key="6">
    <source>
        <dbReference type="ARBA" id="ARBA00022833"/>
    </source>
</evidence>
<evidence type="ECO:0000256" key="2">
    <source>
        <dbReference type="ARBA" id="ARBA00005816"/>
    </source>
</evidence>
<feature type="region of interest" description="Disordered" evidence="10">
    <location>
        <begin position="1"/>
        <end position="350"/>
    </location>
</feature>
<keyword evidence="6" id="KW-0862">Zinc</keyword>
<feature type="domain" description="N-acetyltransferase ESCO zinc-finger" evidence="11">
    <location>
        <begin position="416"/>
        <end position="454"/>
    </location>
</feature>
<dbReference type="GO" id="GO:0000785">
    <property type="term" value="C:chromatin"/>
    <property type="evidence" value="ECO:0007669"/>
    <property type="project" value="TreeGrafter"/>
</dbReference>
<dbReference type="EMBL" id="JBAMIC010000011">
    <property type="protein sequence ID" value="KAK7100513.1"/>
    <property type="molecule type" value="Genomic_DNA"/>
</dbReference>
<dbReference type="GO" id="GO:0061733">
    <property type="term" value="F:protein-lysine-acetyltransferase activity"/>
    <property type="evidence" value="ECO:0007669"/>
    <property type="project" value="TreeGrafter"/>
</dbReference>
<feature type="compositionally biased region" description="Low complexity" evidence="10">
    <location>
        <begin position="329"/>
        <end position="347"/>
    </location>
</feature>
<feature type="compositionally biased region" description="Low complexity" evidence="10">
    <location>
        <begin position="90"/>
        <end position="101"/>
    </location>
</feature>
<dbReference type="Pfam" id="PF13880">
    <property type="entry name" value="Acetyltransf_13"/>
    <property type="match status" value="1"/>
</dbReference>
<proteinExistence type="inferred from homology"/>
<name>A0AAN9B847_9CAEN</name>
<keyword evidence="5" id="KW-0863">Zinc-finger</keyword>
<feature type="compositionally biased region" description="Low complexity" evidence="10">
    <location>
        <begin position="275"/>
        <end position="293"/>
    </location>
</feature>
<dbReference type="GO" id="GO:0007064">
    <property type="term" value="P:mitotic sister chromatid cohesion"/>
    <property type="evidence" value="ECO:0007669"/>
    <property type="project" value="TreeGrafter"/>
</dbReference>
<evidence type="ECO:0000256" key="5">
    <source>
        <dbReference type="ARBA" id="ARBA00022771"/>
    </source>
</evidence>
<comment type="subcellular location">
    <subcellularLocation>
        <location evidence="1">Nucleus</location>
    </subcellularLocation>
</comment>
<feature type="domain" description="N-acetyltransferase ESCO acetyl-transferase" evidence="12">
    <location>
        <begin position="570"/>
        <end position="638"/>
    </location>
</feature>
<keyword evidence="14" id="KW-1185">Reference proteome</keyword>
<dbReference type="AlphaFoldDB" id="A0AAN9B847"/>
<dbReference type="PANTHER" id="PTHR45884:SF2">
    <property type="entry name" value="N-ACETYLTRANSFERASE ECO"/>
    <property type="match status" value="1"/>
</dbReference>
<dbReference type="GO" id="GO:0008270">
    <property type="term" value="F:zinc ion binding"/>
    <property type="evidence" value="ECO:0007669"/>
    <property type="project" value="UniProtKB-KW"/>
</dbReference>